<dbReference type="Proteomes" id="UP001281761">
    <property type="component" value="Unassembled WGS sequence"/>
</dbReference>
<evidence type="ECO:0000313" key="2">
    <source>
        <dbReference type="EMBL" id="KAK2943330.1"/>
    </source>
</evidence>
<organism evidence="2 3">
    <name type="scientific">Blattamonas nauphoetae</name>
    <dbReference type="NCBI Taxonomy" id="2049346"/>
    <lineage>
        <taxon>Eukaryota</taxon>
        <taxon>Metamonada</taxon>
        <taxon>Preaxostyla</taxon>
        <taxon>Oxymonadida</taxon>
        <taxon>Blattamonas</taxon>
    </lineage>
</organism>
<evidence type="ECO:0000313" key="3">
    <source>
        <dbReference type="Proteomes" id="UP001281761"/>
    </source>
</evidence>
<feature type="compositionally biased region" description="Basic and acidic residues" evidence="1">
    <location>
        <begin position="1"/>
        <end position="23"/>
    </location>
</feature>
<keyword evidence="3" id="KW-1185">Reference proteome</keyword>
<sequence length="412" mass="47589">MFGREGRRVEREERSRRGEERKCTTPLPRISPPVSTAADKAERRFSSRSPTTPQLMTRCALPPRQIQPNNTREKDEIAFRFSRDCSRFLNWKYNRKESQRKKAIVFRSLVVTVKLQPALDASLEAKAVNFLRSASSTFPDSADGFLSNFKQTTDESLTNFVQSIVVLISSASQIITTAAMVMVRKLLGWCSDKVRLALVKEDLISQIIQTLNPVFLSFAETVDIHIHLIFCIQYSIWLPAPDPFSRLAFGNGDGHQAVHEAVLQQVLAPSEKYICHLCANRLSIIDGDLFYDFMNLFAWLIRASPSSQPIMHFVLHLPVFLTIPSSLTFIEKDCPIWCFLDEMLDPQQEWKKQSEDEQQMMKTVHRMLRMEGFEDVFEERLRNDRKTSWGRDIVANSIRWNSLRGMNLPRRR</sequence>
<feature type="region of interest" description="Disordered" evidence="1">
    <location>
        <begin position="1"/>
        <end position="55"/>
    </location>
</feature>
<gene>
    <name evidence="2" type="ORF">BLNAU_21755</name>
</gene>
<protein>
    <submittedName>
        <fullName evidence="2">Uncharacterized protein</fullName>
    </submittedName>
</protein>
<proteinExistence type="predicted"/>
<name>A0ABQ9WZ91_9EUKA</name>
<comment type="caution">
    <text evidence="2">The sequence shown here is derived from an EMBL/GenBank/DDBJ whole genome shotgun (WGS) entry which is preliminary data.</text>
</comment>
<accession>A0ABQ9WZ91</accession>
<reference evidence="2 3" key="1">
    <citation type="journal article" date="2022" name="bioRxiv">
        <title>Genomics of Preaxostyla Flagellates Illuminates Evolutionary Transitions and the Path Towards Mitochondrial Loss.</title>
        <authorList>
            <person name="Novak L.V.F."/>
            <person name="Treitli S.C."/>
            <person name="Pyrih J."/>
            <person name="Halakuc P."/>
            <person name="Pipaliya S.V."/>
            <person name="Vacek V."/>
            <person name="Brzon O."/>
            <person name="Soukal P."/>
            <person name="Eme L."/>
            <person name="Dacks J.B."/>
            <person name="Karnkowska A."/>
            <person name="Elias M."/>
            <person name="Hampl V."/>
        </authorList>
    </citation>
    <scope>NUCLEOTIDE SEQUENCE [LARGE SCALE GENOMIC DNA]</scope>
    <source>
        <strain evidence="2">NAU3</strain>
        <tissue evidence="2">Gut</tissue>
    </source>
</reference>
<dbReference type="EMBL" id="JARBJD010000352">
    <property type="protein sequence ID" value="KAK2943330.1"/>
    <property type="molecule type" value="Genomic_DNA"/>
</dbReference>
<evidence type="ECO:0000256" key="1">
    <source>
        <dbReference type="SAM" id="MobiDB-lite"/>
    </source>
</evidence>